<dbReference type="Gene3D" id="3.40.190.10">
    <property type="entry name" value="Periplasmic binding protein-like II"/>
    <property type="match status" value="4"/>
</dbReference>
<feature type="chain" id="PRO_5046155528" evidence="2">
    <location>
        <begin position="37"/>
        <end position="878"/>
    </location>
</feature>
<keyword evidence="1" id="KW-1133">Transmembrane helix</keyword>
<dbReference type="InterPro" id="IPR000700">
    <property type="entry name" value="PAS-assoc_C"/>
</dbReference>
<organism evidence="5 6">
    <name type="scientific">Gordonibacter faecis</name>
    <dbReference type="NCBI Taxonomy" id="3047475"/>
    <lineage>
        <taxon>Bacteria</taxon>
        <taxon>Bacillati</taxon>
        <taxon>Actinomycetota</taxon>
        <taxon>Coriobacteriia</taxon>
        <taxon>Eggerthellales</taxon>
        <taxon>Eggerthellaceae</taxon>
        <taxon>Gordonibacter</taxon>
    </lineage>
</organism>
<dbReference type="InterPro" id="IPR050469">
    <property type="entry name" value="Diguanylate_Cyclase"/>
</dbReference>
<dbReference type="SUPFAM" id="SSF55073">
    <property type="entry name" value="Nucleotide cyclase"/>
    <property type="match status" value="1"/>
</dbReference>
<dbReference type="InterPro" id="IPR001638">
    <property type="entry name" value="Solute-binding_3/MltF_N"/>
</dbReference>
<dbReference type="InterPro" id="IPR029787">
    <property type="entry name" value="Nucleotide_cyclase"/>
</dbReference>
<keyword evidence="1" id="KW-0472">Membrane</keyword>
<feature type="domain" description="GGDEF" evidence="4">
    <location>
        <begin position="732"/>
        <end position="865"/>
    </location>
</feature>
<dbReference type="PROSITE" id="PS50887">
    <property type="entry name" value="GGDEF"/>
    <property type="match status" value="1"/>
</dbReference>
<dbReference type="InterPro" id="IPR043128">
    <property type="entry name" value="Rev_trsase/Diguanyl_cyclase"/>
</dbReference>
<evidence type="ECO:0000256" key="2">
    <source>
        <dbReference type="SAM" id="SignalP"/>
    </source>
</evidence>
<evidence type="ECO:0000259" key="4">
    <source>
        <dbReference type="PROSITE" id="PS50887"/>
    </source>
</evidence>
<keyword evidence="1" id="KW-0812">Transmembrane</keyword>
<dbReference type="InterPro" id="IPR006311">
    <property type="entry name" value="TAT_signal"/>
</dbReference>
<dbReference type="PROSITE" id="PS50113">
    <property type="entry name" value="PAC"/>
    <property type="match status" value="1"/>
</dbReference>
<evidence type="ECO:0000256" key="1">
    <source>
        <dbReference type="SAM" id="Phobius"/>
    </source>
</evidence>
<dbReference type="SMART" id="SM00267">
    <property type="entry name" value="GGDEF"/>
    <property type="match status" value="1"/>
</dbReference>
<dbReference type="RefSeq" id="WP_283831263.1">
    <property type="nucleotide sequence ID" value="NZ_JASJEU010000007.1"/>
</dbReference>
<dbReference type="Proteomes" id="UP001232750">
    <property type="component" value="Unassembled WGS sequence"/>
</dbReference>
<keyword evidence="6" id="KW-1185">Reference proteome</keyword>
<evidence type="ECO:0000313" key="5">
    <source>
        <dbReference type="EMBL" id="MDJ1649916.1"/>
    </source>
</evidence>
<dbReference type="SMART" id="SM00062">
    <property type="entry name" value="PBPb"/>
    <property type="match status" value="1"/>
</dbReference>
<dbReference type="InterPro" id="IPR000160">
    <property type="entry name" value="GGDEF_dom"/>
</dbReference>
<feature type="signal peptide" evidence="2">
    <location>
        <begin position="1"/>
        <end position="36"/>
    </location>
</feature>
<reference evidence="5 6" key="1">
    <citation type="submission" date="2023-05" db="EMBL/GenBank/DDBJ databases">
        <title>Gordonibacter KGMB12511T sp. nov., isolated from faeces of healthy Korean.</title>
        <authorList>
            <person name="Kim H.S."/>
            <person name="Kim J.-S."/>
            <person name="Suh M.K."/>
            <person name="Eom M.K."/>
            <person name="Do H.E."/>
            <person name="Lee J.-S."/>
        </authorList>
    </citation>
    <scope>NUCLEOTIDE SEQUENCE [LARGE SCALE GENOMIC DNA]</scope>
    <source>
        <strain evidence="5 6">KGMB12511</strain>
    </source>
</reference>
<protein>
    <submittedName>
        <fullName evidence="5">GGDEF domain-containing protein</fullName>
    </submittedName>
</protein>
<gene>
    <name evidence="5" type="ORF">QNJ86_03795</name>
</gene>
<feature type="domain" description="PAC" evidence="3">
    <location>
        <begin position="652"/>
        <end position="704"/>
    </location>
</feature>
<proteinExistence type="predicted"/>
<dbReference type="NCBIfam" id="TIGR00254">
    <property type="entry name" value="GGDEF"/>
    <property type="match status" value="1"/>
</dbReference>
<keyword evidence="2" id="KW-0732">Signal</keyword>
<comment type="caution">
    <text evidence="5">The sequence shown here is derived from an EMBL/GenBank/DDBJ whole genome shotgun (WGS) entry which is preliminary data.</text>
</comment>
<dbReference type="SUPFAM" id="SSF53850">
    <property type="entry name" value="Periplasmic binding protein-like II"/>
    <property type="match status" value="2"/>
</dbReference>
<evidence type="ECO:0000259" key="3">
    <source>
        <dbReference type="PROSITE" id="PS50113"/>
    </source>
</evidence>
<name>A0ABT7DK64_9ACTN</name>
<sequence>MGTKSHHISATSTTLRSVLATLLALALALSVAAVPAATPQAFADNAPASPSASNAEETQQRVIKVGYVTRPGDFSRNESGQLEGYTYDYLMRIAQFTGWKYEFIEAEGETTDESALRLLEMLDNGEVDIEGNMTYSSALATMYEYPQNSYGTAHTALFVPETDAKVSTTNYVTRGKLSVAILASAKQRREELTYFCQKNNLELTTVECAAEQGLYDAVTSGKADAFLDIDVNVREGFVILESFVGRPYYFTAPKGQRAIIDEIDATIKHINESNPTLQNSLYNQYFNHSSSNYELTDDEKAFARQRDTLRVGILSEKAPVQSFDKTTGKPTGVTIGVLDFLSERTGLEFEVVKIERSDDLNAAIKAADVDLIGGIDTNQDAALKMGVSLSAPYMTASMQMVYNKFVNPDELDGKRLAIPWELEGGFLSSTRNIVVYDSLDECFKAVNSGEADYTYGTTFTTPYYTNVGGLTNILSLPASTKTTEVCLGIVHPVEPELLTILNKSIRGLSTEELDSIIYDNSLITQNEQINLFIRDHLLELAVGCIVVLTLIIALLALYLHQRVKAARSVREENRRFQKLYSLANEEFFEYNIKNDTLMISDPHTLIPSSEDLKEYALPADEGPYRLFRNAREFLERNLEPGVAEALTSPSMNSVDVAHADADGNAVWLRIISHFVVDDAGKPISVIGKITNIDDEMREKLDLSERAHHDGLTGLLNWKTFQERAGALMKEGNAGALLVFDTDDFKQVNDTYGHQSGDVALQSTADALRRTFRPQDLIGRLGGDEFAVCINGPIELSNLEERCAGIVKRGVEFRDQDGTMRTITISVGGVMFAGKTNSYQTWYRAADQALYRAKAGGKDRFVIEQRAADESDANGDGEQ</sequence>
<evidence type="ECO:0000313" key="6">
    <source>
        <dbReference type="Proteomes" id="UP001232750"/>
    </source>
</evidence>
<dbReference type="PANTHER" id="PTHR45138">
    <property type="entry name" value="REGULATORY COMPONENTS OF SENSORY TRANSDUCTION SYSTEM"/>
    <property type="match status" value="1"/>
</dbReference>
<dbReference type="PROSITE" id="PS51318">
    <property type="entry name" value="TAT"/>
    <property type="match status" value="1"/>
</dbReference>
<dbReference type="Gene3D" id="3.30.70.270">
    <property type="match status" value="1"/>
</dbReference>
<accession>A0ABT7DK64</accession>
<dbReference type="CDD" id="cd01949">
    <property type="entry name" value="GGDEF"/>
    <property type="match status" value="1"/>
</dbReference>
<dbReference type="Pfam" id="PF00497">
    <property type="entry name" value="SBP_bac_3"/>
    <property type="match status" value="2"/>
</dbReference>
<dbReference type="PANTHER" id="PTHR45138:SF24">
    <property type="entry name" value="DIGUANYLATE CYCLASE DGCC-RELATED"/>
    <property type="match status" value="1"/>
</dbReference>
<dbReference type="Pfam" id="PF00990">
    <property type="entry name" value="GGDEF"/>
    <property type="match status" value="1"/>
</dbReference>
<dbReference type="EMBL" id="JASJEU010000007">
    <property type="protein sequence ID" value="MDJ1649916.1"/>
    <property type="molecule type" value="Genomic_DNA"/>
</dbReference>
<feature type="transmembrane region" description="Helical" evidence="1">
    <location>
        <begin position="540"/>
        <end position="560"/>
    </location>
</feature>